<protein>
    <recommendedName>
        <fullName evidence="3">Deoxyribonuclease NucA/NucB domain-containing protein</fullName>
    </recommendedName>
</protein>
<feature type="region of interest" description="Disordered" evidence="1">
    <location>
        <begin position="384"/>
        <end position="409"/>
    </location>
</feature>
<feature type="compositionally biased region" description="Acidic residues" evidence="1">
    <location>
        <begin position="98"/>
        <end position="108"/>
    </location>
</feature>
<evidence type="ECO:0000259" key="3">
    <source>
        <dbReference type="Pfam" id="PF14040"/>
    </source>
</evidence>
<organism evidence="4 5">
    <name type="scientific">Streptomyces aquilus</name>
    <dbReference type="NCBI Taxonomy" id="2548456"/>
    <lineage>
        <taxon>Bacteria</taxon>
        <taxon>Bacillati</taxon>
        <taxon>Actinomycetota</taxon>
        <taxon>Actinomycetes</taxon>
        <taxon>Kitasatosporales</taxon>
        <taxon>Streptomycetaceae</taxon>
        <taxon>Streptomyces</taxon>
    </lineage>
</organism>
<evidence type="ECO:0000256" key="1">
    <source>
        <dbReference type="SAM" id="MobiDB-lite"/>
    </source>
</evidence>
<dbReference type="AlphaFoldDB" id="A0A3S9IEG4"/>
<feature type="chain" id="PRO_5018978545" description="Deoxyribonuclease NucA/NucB domain-containing protein" evidence="2">
    <location>
        <begin position="37"/>
        <end position="460"/>
    </location>
</feature>
<name>A0A3S9IEG4_9ACTN</name>
<dbReference type="Proteomes" id="UP000280197">
    <property type="component" value="Chromosome"/>
</dbReference>
<accession>A0A3S9IEG4</accession>
<dbReference type="EMBL" id="CP034463">
    <property type="protein sequence ID" value="AZP22791.1"/>
    <property type="molecule type" value="Genomic_DNA"/>
</dbReference>
<evidence type="ECO:0000256" key="2">
    <source>
        <dbReference type="SAM" id="SignalP"/>
    </source>
</evidence>
<sequence>MFFDQNRGHNLRLRMLLVASAAALGVLGSGLTAAHASDEPASASEIASGAEVTGAAALDGFPLPEDLDEDSEELNDELSEPVPEVPEDEVPSDLGEVLADDSPPEEGVDPAPDPLAAAENDRAACRARILVAKAHGDDDLVPCVVWGASAPVSELRAAVTAWPTPDWCDDHGANGNWYVIRFKGCGVFPADLTVTDPRTGEVMGGMHFLTVAYAYSNRTIAAWAYQVELLEVTSWGAAKGSSAGGSVKCTGKCKVTESKFPSQLIGADREAVGQFFLDTTIKTSPKGQKGEGQATAKWKFTNPKWAGPSTEMSLPTPPVRCDNATPGTSKPGCVMSYIPEMVYAKNGEFPELARHIEYAQDTKNLPGKHGTRRYLTRLTNADKRRDNRNKACPQSLERPPGKSCDEYPFASTWQGASTGSGDFSRRMINATQNEDGGRALSRFYLYNRIIEKDKFLVWIK</sequence>
<feature type="region of interest" description="Disordered" evidence="1">
    <location>
        <begin position="60"/>
        <end position="115"/>
    </location>
</feature>
<keyword evidence="2" id="KW-0732">Signal</keyword>
<dbReference type="KEGG" id="saqu:EJC51_46190"/>
<dbReference type="InterPro" id="IPR029476">
    <property type="entry name" value="DNase_NucA_NucB"/>
</dbReference>
<feature type="signal peptide" evidence="2">
    <location>
        <begin position="1"/>
        <end position="36"/>
    </location>
</feature>
<evidence type="ECO:0000313" key="5">
    <source>
        <dbReference type="Proteomes" id="UP000280197"/>
    </source>
</evidence>
<evidence type="ECO:0000313" key="4">
    <source>
        <dbReference type="EMBL" id="AZP22791.1"/>
    </source>
</evidence>
<feature type="compositionally biased region" description="Acidic residues" evidence="1">
    <location>
        <begin position="65"/>
        <end position="91"/>
    </location>
</feature>
<dbReference type="Pfam" id="PF14040">
    <property type="entry name" value="DNase_NucA_NucB"/>
    <property type="match status" value="1"/>
</dbReference>
<feature type="domain" description="Deoxyribonuclease NucA/NucB" evidence="3">
    <location>
        <begin position="373"/>
        <end position="457"/>
    </location>
</feature>
<gene>
    <name evidence="4" type="ORF">EJC51_46190</name>
</gene>
<keyword evidence="5" id="KW-1185">Reference proteome</keyword>
<proteinExistence type="predicted"/>
<reference evidence="4 5" key="1">
    <citation type="submission" date="2018-12" db="EMBL/GenBank/DDBJ databases">
        <authorList>
            <person name="Li K."/>
        </authorList>
    </citation>
    <scope>NUCLEOTIDE SEQUENCE [LARGE SCALE GENOMIC DNA]</scope>
    <source>
        <strain evidence="5">CR22</strain>
    </source>
</reference>